<reference evidence="1" key="2">
    <citation type="submission" date="2020-05" db="UniProtKB">
        <authorList>
            <consortium name="EnsemblMetazoa"/>
        </authorList>
    </citation>
    <scope>IDENTIFICATION</scope>
    <source>
        <strain evidence="1">IAEA</strain>
    </source>
</reference>
<dbReference type="EnsemblMetazoa" id="GPAI042883-RA">
    <property type="protein sequence ID" value="GPAI042883-PA"/>
    <property type="gene ID" value="GPAI042883"/>
</dbReference>
<accession>A0A1B0AE69</accession>
<reference evidence="2" key="1">
    <citation type="submission" date="2014-03" db="EMBL/GenBank/DDBJ databases">
        <authorList>
            <person name="Aksoy S."/>
            <person name="Warren W."/>
            <person name="Wilson R.K."/>
        </authorList>
    </citation>
    <scope>NUCLEOTIDE SEQUENCE [LARGE SCALE GENOMIC DNA]</scope>
    <source>
        <strain evidence="2">IAEA</strain>
    </source>
</reference>
<protein>
    <submittedName>
        <fullName evidence="1">Uncharacterized protein</fullName>
    </submittedName>
</protein>
<evidence type="ECO:0000313" key="2">
    <source>
        <dbReference type="Proteomes" id="UP000092445"/>
    </source>
</evidence>
<keyword evidence="2" id="KW-1185">Reference proteome</keyword>
<organism evidence="1 2">
    <name type="scientific">Glossina pallidipes</name>
    <name type="common">Tsetse fly</name>
    <dbReference type="NCBI Taxonomy" id="7398"/>
    <lineage>
        <taxon>Eukaryota</taxon>
        <taxon>Metazoa</taxon>
        <taxon>Ecdysozoa</taxon>
        <taxon>Arthropoda</taxon>
        <taxon>Hexapoda</taxon>
        <taxon>Insecta</taxon>
        <taxon>Pterygota</taxon>
        <taxon>Neoptera</taxon>
        <taxon>Endopterygota</taxon>
        <taxon>Diptera</taxon>
        <taxon>Brachycera</taxon>
        <taxon>Muscomorpha</taxon>
        <taxon>Hippoboscoidea</taxon>
        <taxon>Glossinidae</taxon>
        <taxon>Glossina</taxon>
    </lineage>
</organism>
<dbReference type="AlphaFoldDB" id="A0A1B0AE69"/>
<sequence length="141" mass="16428">MTMPPNINFGPFVNEEGSGKLPVAENTLLKTIERTHHVNVRDLFLTKLSPLCRVLEILYGADKRILYCCDLISCQKACLPYHRRRYACNENRVNSQLSRQSLVNAPLFQVWKELRKEQRTLIYELYYALFTESSKTVPHIP</sequence>
<proteinExistence type="predicted"/>
<name>A0A1B0AE69_GLOPL</name>
<dbReference type="Proteomes" id="UP000092445">
    <property type="component" value="Unassembled WGS sequence"/>
</dbReference>
<dbReference type="VEuPathDB" id="VectorBase:GPAI042883"/>
<evidence type="ECO:0000313" key="1">
    <source>
        <dbReference type="EnsemblMetazoa" id="GPAI042883-PA"/>
    </source>
</evidence>